<dbReference type="PANTHER" id="PTHR43591:SF102">
    <property type="entry name" value="S-ADENOSYL-L-METHIONINE-DEPENDENT METHYLTRANSFERASE"/>
    <property type="match status" value="1"/>
</dbReference>
<accession>A0ABR1X8R6</accession>
<proteinExistence type="inferred from homology"/>
<dbReference type="Proteomes" id="UP001433268">
    <property type="component" value="Unassembled WGS sequence"/>
</dbReference>
<dbReference type="EMBL" id="JAQQWN010000003">
    <property type="protein sequence ID" value="KAK8091808.1"/>
    <property type="molecule type" value="Genomic_DNA"/>
</dbReference>
<evidence type="ECO:0000313" key="4">
    <source>
        <dbReference type="Proteomes" id="UP001433268"/>
    </source>
</evidence>
<comment type="caution">
    <text evidence="3">The sequence shown here is derived from an EMBL/GenBank/DDBJ whole genome shotgun (WGS) entry which is preliminary data.</text>
</comment>
<feature type="region of interest" description="Disordered" evidence="2">
    <location>
        <begin position="1"/>
        <end position="51"/>
    </location>
</feature>
<protein>
    <recommendedName>
        <fullName evidence="5">S-adenosyl-L-methionine-dependent methyltransferase</fullName>
    </recommendedName>
</protein>
<gene>
    <name evidence="3" type="ORF">PG997_002169</name>
</gene>
<dbReference type="Gene3D" id="3.40.50.150">
    <property type="entry name" value="Vaccinia Virus protein VP39"/>
    <property type="match status" value="1"/>
</dbReference>
<name>A0ABR1X8R6_9PEZI</name>
<dbReference type="SUPFAM" id="SSF53335">
    <property type="entry name" value="S-adenosyl-L-methionine-dependent methyltransferases"/>
    <property type="match status" value="1"/>
</dbReference>
<dbReference type="Pfam" id="PF13489">
    <property type="entry name" value="Methyltransf_23"/>
    <property type="match status" value="1"/>
</dbReference>
<evidence type="ECO:0008006" key="5">
    <source>
        <dbReference type="Google" id="ProtNLM"/>
    </source>
</evidence>
<organism evidence="3 4">
    <name type="scientific">Apiospora hydei</name>
    <dbReference type="NCBI Taxonomy" id="1337664"/>
    <lineage>
        <taxon>Eukaryota</taxon>
        <taxon>Fungi</taxon>
        <taxon>Dikarya</taxon>
        <taxon>Ascomycota</taxon>
        <taxon>Pezizomycotina</taxon>
        <taxon>Sordariomycetes</taxon>
        <taxon>Xylariomycetidae</taxon>
        <taxon>Amphisphaeriales</taxon>
        <taxon>Apiosporaceae</taxon>
        <taxon>Apiospora</taxon>
    </lineage>
</organism>
<dbReference type="GeneID" id="92039544"/>
<dbReference type="InterPro" id="IPR029063">
    <property type="entry name" value="SAM-dependent_MTases_sf"/>
</dbReference>
<evidence type="ECO:0000313" key="3">
    <source>
        <dbReference type="EMBL" id="KAK8091808.1"/>
    </source>
</evidence>
<evidence type="ECO:0000256" key="2">
    <source>
        <dbReference type="SAM" id="MobiDB-lite"/>
    </source>
</evidence>
<sequence>MDPAPATTGISAPDMSMQHDDASSTVPKADAASPLEYPPFPRGSTIPDPRSVEEHGRLWQNYRPDKYFLPNDAIEQDRLDFSNAAFRFMLDGALHLAPVQVDPARVLDIGTGTGVWAIQYAREHPGSRVVGSDLSLIQPDVGADVPNVEFVREDSEEPWMHDEPFDFIHSRLMFTCFNNPRDVLRQAYNNLKPGGWMEYQDLLFNIDSDDGTHLGSGIHKWSHLANLGAAAKGRDVEVARKYKDYLAEAGFVDVVEARYKFFGNPWPRTERDKHLGMYIEIIGAEVVRTISTRLLGEGLGVPVDAVNAIVAQAQKDISDRSIHFYWPVYVVYGRKPFDHEKAACQ</sequence>
<dbReference type="PANTHER" id="PTHR43591">
    <property type="entry name" value="METHYLTRANSFERASE"/>
    <property type="match status" value="1"/>
</dbReference>
<comment type="similarity">
    <text evidence="1">Belongs to the methyltransferase superfamily. LaeA methyltransferase family.</text>
</comment>
<dbReference type="CDD" id="cd02440">
    <property type="entry name" value="AdoMet_MTases"/>
    <property type="match status" value="1"/>
</dbReference>
<dbReference type="RefSeq" id="XP_066673780.1">
    <property type="nucleotide sequence ID" value="XM_066806484.1"/>
</dbReference>
<keyword evidence="4" id="KW-1185">Reference proteome</keyword>
<evidence type="ECO:0000256" key="1">
    <source>
        <dbReference type="ARBA" id="ARBA00038158"/>
    </source>
</evidence>
<reference evidence="3 4" key="1">
    <citation type="submission" date="2023-01" db="EMBL/GenBank/DDBJ databases">
        <title>Analysis of 21 Apiospora genomes using comparative genomics revels a genus with tremendous synthesis potential of carbohydrate active enzymes and secondary metabolites.</title>
        <authorList>
            <person name="Sorensen T."/>
        </authorList>
    </citation>
    <scope>NUCLEOTIDE SEQUENCE [LARGE SCALE GENOMIC DNA]</scope>
    <source>
        <strain evidence="3 4">CBS 114990</strain>
    </source>
</reference>